<protein>
    <submittedName>
        <fullName evidence="6">Tagaturonate reductase</fullName>
    </submittedName>
</protein>
<dbReference type="Pfam" id="PF08125">
    <property type="entry name" value="Mannitol_dh_C"/>
    <property type="match status" value="1"/>
</dbReference>
<dbReference type="GO" id="GO:0008926">
    <property type="term" value="F:mannitol-1-phosphate 5-dehydrogenase activity"/>
    <property type="evidence" value="ECO:0007669"/>
    <property type="project" value="UniProtKB-EC"/>
</dbReference>
<dbReference type="SUPFAM" id="SSF51735">
    <property type="entry name" value="NAD(P)-binding Rossmann-fold domains"/>
    <property type="match status" value="1"/>
</dbReference>
<dbReference type="InterPro" id="IPR013328">
    <property type="entry name" value="6PGD_dom2"/>
</dbReference>
<dbReference type="Pfam" id="PF01232">
    <property type="entry name" value="Mannitol_dh"/>
    <property type="match status" value="1"/>
</dbReference>
<dbReference type="NCBIfam" id="NF002969">
    <property type="entry name" value="PRK03643.1"/>
    <property type="match status" value="1"/>
</dbReference>
<evidence type="ECO:0000256" key="2">
    <source>
        <dbReference type="ARBA" id="ARBA00023027"/>
    </source>
</evidence>
<dbReference type="Gene3D" id="1.10.1040.10">
    <property type="entry name" value="N-(1-d-carboxylethyl)-l-norvaline Dehydrogenase, domain 2"/>
    <property type="match status" value="1"/>
</dbReference>
<organism evidence="6 7">
    <name type="scientific">Youxingia wuxianensis</name>
    <dbReference type="NCBI Taxonomy" id="2763678"/>
    <lineage>
        <taxon>Bacteria</taxon>
        <taxon>Bacillati</taxon>
        <taxon>Bacillota</taxon>
        <taxon>Clostridia</taxon>
        <taxon>Eubacteriales</taxon>
        <taxon>Oscillospiraceae</taxon>
        <taxon>Youxingia</taxon>
    </lineage>
</organism>
<dbReference type="InterPro" id="IPR008927">
    <property type="entry name" value="6-PGluconate_DH-like_C_sf"/>
</dbReference>
<evidence type="ECO:0000313" key="6">
    <source>
        <dbReference type="EMBL" id="MBC8585463.1"/>
    </source>
</evidence>
<dbReference type="InterPro" id="IPR013131">
    <property type="entry name" value="Mannitol_DH_N"/>
</dbReference>
<sequence length="489" mass="55368">MEQLNKNLVQLKQHPIRVMQFGEGNFLRAFVDYMIDIANEKGVTDMGVAIVKAIEFGNLDNFKKQDNLYTVLMRGVMNGEVVNSSRVVTSVQKAVGAYENYEEYVAISKLDTLRFIISNTTEAGIVYDDQDKFELCPPITYPGKLTKLLYGRFEQFKGAADKGLIIIPCELIEHNGDNLKKCVNQYIDLWNLGDEFKTWVANSCVFCNTLVDRIVTGYPRDIVDEIYQQLGYIDHLVDTCEPFGLWVIESEKDISADFPLDKAGLPVIFTEDQTPYRERKVRILNGAHTSTVLGAYLAGKEIVLECMKDPDIRKLMESIVFEEIAPTVKLPAQEVKAFADSVLERFENPFIKHRLLDISLNSISKWKARILPTFRDCYKANGKIPRLLTFSFAALLAFYTSDELRDGVLIGHRDGQEYNIKDGAEVLEFFAKNSKSLPVQDYVAAVASNEKFWGEDLTRYEGFVDTVSGYLAQAAQKGMKQLIHEVVEG</sequence>
<dbReference type="GO" id="GO:0019592">
    <property type="term" value="P:mannitol catabolic process"/>
    <property type="evidence" value="ECO:0007669"/>
    <property type="project" value="TreeGrafter"/>
</dbReference>
<accession>A0A926II98</accession>
<dbReference type="EMBL" id="JACRTD010000005">
    <property type="protein sequence ID" value="MBC8585463.1"/>
    <property type="molecule type" value="Genomic_DNA"/>
</dbReference>
<gene>
    <name evidence="6" type="ORF">H8705_07700</name>
</gene>
<dbReference type="InterPro" id="IPR013118">
    <property type="entry name" value="Mannitol_DH_C"/>
</dbReference>
<feature type="domain" description="Mannitol dehydrogenase N-terminal" evidence="4">
    <location>
        <begin position="17"/>
        <end position="254"/>
    </location>
</feature>
<dbReference type="RefSeq" id="WP_262395253.1">
    <property type="nucleotide sequence ID" value="NZ_JACRTD010000005.1"/>
</dbReference>
<evidence type="ECO:0000259" key="4">
    <source>
        <dbReference type="Pfam" id="PF01232"/>
    </source>
</evidence>
<feature type="domain" description="Mannitol dehydrogenase C-terminal" evidence="5">
    <location>
        <begin position="274"/>
        <end position="468"/>
    </location>
</feature>
<keyword evidence="2" id="KW-0520">NAD</keyword>
<dbReference type="SUPFAM" id="SSF48179">
    <property type="entry name" value="6-phosphogluconate dehydrogenase C-terminal domain-like"/>
    <property type="match status" value="1"/>
</dbReference>
<evidence type="ECO:0000256" key="3">
    <source>
        <dbReference type="ARBA" id="ARBA00048615"/>
    </source>
</evidence>
<keyword evidence="1" id="KW-0560">Oxidoreductase</keyword>
<dbReference type="PRINTS" id="PR00084">
    <property type="entry name" value="MTLDHDRGNASE"/>
</dbReference>
<comment type="catalytic activity">
    <reaction evidence="3">
        <text>D-mannitol 1-phosphate + NAD(+) = beta-D-fructose 6-phosphate + NADH + H(+)</text>
        <dbReference type="Rhea" id="RHEA:19661"/>
        <dbReference type="ChEBI" id="CHEBI:15378"/>
        <dbReference type="ChEBI" id="CHEBI:57540"/>
        <dbReference type="ChEBI" id="CHEBI:57634"/>
        <dbReference type="ChEBI" id="CHEBI:57945"/>
        <dbReference type="ChEBI" id="CHEBI:61381"/>
        <dbReference type="EC" id="1.1.1.17"/>
    </reaction>
</comment>
<comment type="caution">
    <text evidence="6">The sequence shown here is derived from an EMBL/GenBank/DDBJ whole genome shotgun (WGS) entry which is preliminary data.</text>
</comment>
<dbReference type="PANTHER" id="PTHR30524:SF0">
    <property type="entry name" value="ALTRONATE OXIDOREDUCTASE-RELATED"/>
    <property type="match status" value="1"/>
</dbReference>
<keyword evidence="7" id="KW-1185">Reference proteome</keyword>
<dbReference type="InterPro" id="IPR000669">
    <property type="entry name" value="Mannitol_DH"/>
</dbReference>
<dbReference type="PANTHER" id="PTHR30524">
    <property type="entry name" value="MANNITOL-1-PHOSPHATE 5-DEHYDROGENASE"/>
    <property type="match status" value="1"/>
</dbReference>
<name>A0A926II98_9FIRM</name>
<evidence type="ECO:0000256" key="1">
    <source>
        <dbReference type="ARBA" id="ARBA00023002"/>
    </source>
</evidence>
<evidence type="ECO:0000313" key="7">
    <source>
        <dbReference type="Proteomes" id="UP000623678"/>
    </source>
</evidence>
<dbReference type="GO" id="GO:0005829">
    <property type="term" value="C:cytosol"/>
    <property type="evidence" value="ECO:0007669"/>
    <property type="project" value="TreeGrafter"/>
</dbReference>
<dbReference type="AlphaFoldDB" id="A0A926II98"/>
<evidence type="ECO:0000259" key="5">
    <source>
        <dbReference type="Pfam" id="PF08125"/>
    </source>
</evidence>
<reference evidence="6" key="1">
    <citation type="submission" date="2020-08" db="EMBL/GenBank/DDBJ databases">
        <title>Genome public.</title>
        <authorList>
            <person name="Liu C."/>
            <person name="Sun Q."/>
        </authorList>
    </citation>
    <scope>NUCLEOTIDE SEQUENCE</scope>
    <source>
        <strain evidence="6">NSJ-64</strain>
    </source>
</reference>
<dbReference type="Gene3D" id="3.40.50.720">
    <property type="entry name" value="NAD(P)-binding Rossmann-like Domain"/>
    <property type="match status" value="1"/>
</dbReference>
<proteinExistence type="predicted"/>
<dbReference type="Proteomes" id="UP000623678">
    <property type="component" value="Unassembled WGS sequence"/>
</dbReference>
<dbReference type="InterPro" id="IPR036291">
    <property type="entry name" value="NAD(P)-bd_dom_sf"/>
</dbReference>